<gene>
    <name evidence="4" type="ORF">WMO66_00395</name>
</gene>
<keyword evidence="3" id="KW-0479">Metal-binding</keyword>
<evidence type="ECO:0000256" key="2">
    <source>
        <dbReference type="ARBA" id="ARBA00022112"/>
    </source>
</evidence>
<dbReference type="PANTHER" id="PTHR13799:SF14">
    <property type="entry name" value="GTP CYCLOHYDROLASE 1 TYPE 2 HOMOLOG"/>
    <property type="match status" value="1"/>
</dbReference>
<dbReference type="RefSeq" id="WP_349134431.1">
    <property type="nucleotide sequence ID" value="NZ_JBBMFF010000039.1"/>
</dbReference>
<dbReference type="NCBIfam" id="TIGR00486">
    <property type="entry name" value="YbgI_SA1388"/>
    <property type="match status" value="1"/>
</dbReference>
<name>A0ABV1G2Y1_9FIRM</name>
<dbReference type="Proteomes" id="UP001491552">
    <property type="component" value="Unassembled WGS sequence"/>
</dbReference>
<evidence type="ECO:0000313" key="5">
    <source>
        <dbReference type="Proteomes" id="UP001491552"/>
    </source>
</evidence>
<comment type="caution">
    <text evidence="4">The sequence shown here is derived from an EMBL/GenBank/DDBJ whole genome shotgun (WGS) entry which is preliminary data.</text>
</comment>
<keyword evidence="5" id="KW-1185">Reference proteome</keyword>
<comment type="similarity">
    <text evidence="1">Belongs to the GTP cyclohydrolase I type 2/NIF3 family.</text>
</comment>
<accession>A0ABV1G2Y1</accession>
<dbReference type="PANTHER" id="PTHR13799">
    <property type="entry name" value="NGG1 INTERACTING FACTOR 3"/>
    <property type="match status" value="1"/>
</dbReference>
<evidence type="ECO:0000256" key="1">
    <source>
        <dbReference type="ARBA" id="ARBA00006964"/>
    </source>
</evidence>
<evidence type="ECO:0000256" key="3">
    <source>
        <dbReference type="ARBA" id="ARBA00022723"/>
    </source>
</evidence>
<organism evidence="4 5">
    <name type="scientific">Faecousia intestinalis</name>
    <dbReference type="NCBI Taxonomy" id="3133167"/>
    <lineage>
        <taxon>Bacteria</taxon>
        <taxon>Bacillati</taxon>
        <taxon>Bacillota</taxon>
        <taxon>Clostridia</taxon>
        <taxon>Eubacteriales</taxon>
        <taxon>Oscillospiraceae</taxon>
        <taxon>Faecousia</taxon>
    </lineage>
</organism>
<dbReference type="InterPro" id="IPR002678">
    <property type="entry name" value="DUF34/NIF3"/>
</dbReference>
<dbReference type="SUPFAM" id="SSF102705">
    <property type="entry name" value="NIF3 (NGG1p interacting factor 3)-like"/>
    <property type="match status" value="1"/>
</dbReference>
<dbReference type="Gene3D" id="3.40.1390.30">
    <property type="entry name" value="NIF3 (NGG1p interacting factor 3)-like"/>
    <property type="match status" value="2"/>
</dbReference>
<dbReference type="InterPro" id="IPR036069">
    <property type="entry name" value="DUF34/NIF3_sf"/>
</dbReference>
<dbReference type="Pfam" id="PF01784">
    <property type="entry name" value="DUF34_NIF3"/>
    <property type="match status" value="1"/>
</dbReference>
<proteinExistence type="inferred from homology"/>
<sequence length="263" mass="28267">MTTVADILDVLEALAPTGMKMDWDNVGLLCGSRKKEVEQVLVALDPFEDVCDEAVEWGADVIVTHHPLIFRPVANVTDETSVGRVIERLCSAGICAVNAHTNLDCAPGGVNDELAAVLGLRDVTVLQPSGTDAQGRPWGLLRGGETDEQPLAEFLQTVKRTLGCPGLRYVDGGKPVRRVAVGGGSCADEMLEAVAAGCDTFVTADVRYNQFWDAHDLGLNLIDAGHFYTENPVTRVLADTLKNAFPDISVKISETHTDCMKYA</sequence>
<evidence type="ECO:0000313" key="4">
    <source>
        <dbReference type="EMBL" id="MEQ2509715.1"/>
    </source>
</evidence>
<dbReference type="EMBL" id="JBBMFF010000039">
    <property type="protein sequence ID" value="MEQ2509715.1"/>
    <property type="molecule type" value="Genomic_DNA"/>
</dbReference>
<protein>
    <recommendedName>
        <fullName evidence="2">GTP cyclohydrolase 1 type 2 homolog</fullName>
    </recommendedName>
</protein>
<reference evidence="4 5" key="1">
    <citation type="submission" date="2024-03" db="EMBL/GenBank/DDBJ databases">
        <title>Human intestinal bacterial collection.</title>
        <authorList>
            <person name="Pauvert C."/>
            <person name="Hitch T.C.A."/>
            <person name="Clavel T."/>
        </authorList>
    </citation>
    <scope>NUCLEOTIDE SEQUENCE [LARGE SCALE GENOMIC DNA]</scope>
    <source>
        <strain evidence="4 5">CLA-AA-H192</strain>
    </source>
</reference>